<dbReference type="PROSITE" id="PS50850">
    <property type="entry name" value="MFS"/>
    <property type="match status" value="1"/>
</dbReference>
<dbReference type="Gene3D" id="1.20.1250.20">
    <property type="entry name" value="MFS general substrate transporter like domains"/>
    <property type="match status" value="1"/>
</dbReference>
<dbReference type="GO" id="GO:0016020">
    <property type="term" value="C:membrane"/>
    <property type="evidence" value="ECO:0007669"/>
    <property type="project" value="UniProtKB-SubCell"/>
</dbReference>
<evidence type="ECO:0000256" key="4">
    <source>
        <dbReference type="ARBA" id="ARBA00023136"/>
    </source>
</evidence>
<comment type="subcellular location">
    <subcellularLocation>
        <location evidence="1">Membrane</location>
        <topology evidence="1">Multi-pass membrane protein</topology>
    </subcellularLocation>
</comment>
<dbReference type="OrthoDB" id="5296287at2759"/>
<dbReference type="Proteomes" id="UP000838412">
    <property type="component" value="Chromosome 8"/>
</dbReference>
<dbReference type="SUPFAM" id="SSF103473">
    <property type="entry name" value="MFS general substrate transporter"/>
    <property type="match status" value="1"/>
</dbReference>
<evidence type="ECO:0000256" key="1">
    <source>
        <dbReference type="ARBA" id="ARBA00004141"/>
    </source>
</evidence>
<keyword evidence="3 5" id="KW-1133">Transmembrane helix</keyword>
<evidence type="ECO:0000313" key="8">
    <source>
        <dbReference type="Proteomes" id="UP000838412"/>
    </source>
</evidence>
<feature type="transmembrane region" description="Helical" evidence="5">
    <location>
        <begin position="426"/>
        <end position="451"/>
    </location>
</feature>
<dbReference type="InterPro" id="IPR036259">
    <property type="entry name" value="MFS_trans_sf"/>
</dbReference>
<dbReference type="CDD" id="cd17317">
    <property type="entry name" value="MFS_SLC22"/>
    <property type="match status" value="1"/>
</dbReference>
<gene>
    <name evidence="7" type="primary">SLC22A5</name>
    <name evidence="7" type="ORF">BLAG_LOCUS23713</name>
</gene>
<feature type="transmembrane region" description="Helical" evidence="5">
    <location>
        <begin position="403"/>
        <end position="420"/>
    </location>
</feature>
<sequence>MDYDAVVQHLGEFGLYQRRLVIMLSLITIPAGLHTGAMTFIAAIPEHHCRVPQMTSAGFNMTRPEALNLSIPLEVVDGMRGFSRCKRYDVADQFGWLNRSTSTCEVDGWEYDQSQYHSSIVTQYDLVCDRAWLREMAQSIFMAGVGMGGIIFGLMSDRVGRHVTLMTCLLLQLTFGVAAAFSPNLGTFAALRFMVGAVSNGAFYSGFVLGIESLGPSKRTTFGMAMCLLPAVGYLILGLMAYYIRDWWLLQLALSLPTLPLLMFRWFISESPRWLLVAKKSDKARKAIERIANVNGVDFSPETFEKLNGCTKVRNDDGETPPSDRSRKYSIVDLVRTSQMRKITLAMNVAWLISVCVYYSLILGTSQLVGDHYVNFVLGACVEIVAIFVAWVVMTKWGRKRPFIAFMFVAGVSCLAAASVPRDLGVLATTLAMGGRFGISIGFCTLTVYAAEVFPTVIRNIGVGQASMVSRIGGVVSPFIGLLSTVWRPLPLLVYGVLCCVAGMAVTVLPETHGMSLPNTPEDMERIARNLSTPSPPKCPDETEHVVPISKSRSAATTIYEMVSSV</sequence>
<name>A0A8K0AAM8_BRALA</name>
<feature type="transmembrane region" description="Helical" evidence="5">
    <location>
        <begin position="373"/>
        <end position="394"/>
    </location>
</feature>
<feature type="transmembrane region" description="Helical" evidence="5">
    <location>
        <begin position="492"/>
        <end position="509"/>
    </location>
</feature>
<dbReference type="InterPro" id="IPR020846">
    <property type="entry name" value="MFS_dom"/>
</dbReference>
<feature type="transmembrane region" description="Helical" evidence="5">
    <location>
        <begin position="136"/>
        <end position="156"/>
    </location>
</feature>
<dbReference type="PANTHER" id="PTHR24064">
    <property type="entry name" value="SOLUTE CARRIER FAMILY 22 MEMBER"/>
    <property type="match status" value="1"/>
</dbReference>
<proteinExistence type="predicted"/>
<feature type="transmembrane region" description="Helical" evidence="5">
    <location>
        <begin position="248"/>
        <end position="268"/>
    </location>
</feature>
<dbReference type="EMBL" id="OV696693">
    <property type="protein sequence ID" value="CAH1271874.1"/>
    <property type="molecule type" value="Genomic_DNA"/>
</dbReference>
<evidence type="ECO:0000313" key="7">
    <source>
        <dbReference type="EMBL" id="CAH1271874.1"/>
    </source>
</evidence>
<dbReference type="Pfam" id="PF00083">
    <property type="entry name" value="Sugar_tr"/>
    <property type="match status" value="1"/>
</dbReference>
<reference evidence="7" key="1">
    <citation type="submission" date="2022-01" db="EMBL/GenBank/DDBJ databases">
        <authorList>
            <person name="Braso-Vives M."/>
        </authorList>
    </citation>
    <scope>NUCLEOTIDE SEQUENCE</scope>
</reference>
<keyword evidence="4 5" id="KW-0472">Membrane</keyword>
<keyword evidence="2 5" id="KW-0812">Transmembrane</keyword>
<feature type="transmembrane region" description="Helical" evidence="5">
    <location>
        <begin position="163"/>
        <end position="182"/>
    </location>
</feature>
<dbReference type="InterPro" id="IPR005828">
    <property type="entry name" value="MFS_sugar_transport-like"/>
</dbReference>
<organism evidence="7 8">
    <name type="scientific">Branchiostoma lanceolatum</name>
    <name type="common">Common lancelet</name>
    <name type="synonym">Amphioxus lanceolatum</name>
    <dbReference type="NCBI Taxonomy" id="7740"/>
    <lineage>
        <taxon>Eukaryota</taxon>
        <taxon>Metazoa</taxon>
        <taxon>Chordata</taxon>
        <taxon>Cephalochordata</taxon>
        <taxon>Leptocardii</taxon>
        <taxon>Amphioxiformes</taxon>
        <taxon>Branchiostomatidae</taxon>
        <taxon>Branchiostoma</taxon>
    </lineage>
</organism>
<feature type="transmembrane region" description="Helical" evidence="5">
    <location>
        <begin position="343"/>
        <end position="361"/>
    </location>
</feature>
<dbReference type="GO" id="GO:0022857">
    <property type="term" value="F:transmembrane transporter activity"/>
    <property type="evidence" value="ECO:0007669"/>
    <property type="project" value="InterPro"/>
</dbReference>
<evidence type="ECO:0000256" key="3">
    <source>
        <dbReference type="ARBA" id="ARBA00022989"/>
    </source>
</evidence>
<evidence type="ECO:0000256" key="2">
    <source>
        <dbReference type="ARBA" id="ARBA00022692"/>
    </source>
</evidence>
<feature type="transmembrane region" description="Helical" evidence="5">
    <location>
        <begin position="222"/>
        <end position="242"/>
    </location>
</feature>
<dbReference type="AlphaFoldDB" id="A0A8K0AAM8"/>
<protein>
    <submittedName>
        <fullName evidence="7">SLC22A5 protein</fullName>
    </submittedName>
</protein>
<evidence type="ECO:0000256" key="5">
    <source>
        <dbReference type="SAM" id="Phobius"/>
    </source>
</evidence>
<keyword evidence="8" id="KW-1185">Reference proteome</keyword>
<accession>A0A8K0AAM8</accession>
<feature type="domain" description="Major facilitator superfamily (MFS) profile" evidence="6">
    <location>
        <begin position="20"/>
        <end position="514"/>
    </location>
</feature>
<feature type="transmembrane region" description="Helical" evidence="5">
    <location>
        <begin position="20"/>
        <end position="44"/>
    </location>
</feature>
<feature type="transmembrane region" description="Helical" evidence="5">
    <location>
        <begin position="188"/>
        <end position="210"/>
    </location>
</feature>
<evidence type="ECO:0000259" key="6">
    <source>
        <dbReference type="PROSITE" id="PS50850"/>
    </source>
</evidence>